<dbReference type="Pfam" id="PF13424">
    <property type="entry name" value="TPR_12"/>
    <property type="match status" value="2"/>
</dbReference>
<feature type="compositionally biased region" description="Polar residues" evidence="4">
    <location>
        <begin position="1573"/>
        <end position="1582"/>
    </location>
</feature>
<feature type="repeat" description="TPR" evidence="2">
    <location>
        <begin position="1061"/>
        <end position="1094"/>
    </location>
</feature>
<dbReference type="OMA" id="TLKWKWV"/>
<dbReference type="CDD" id="cd15466">
    <property type="entry name" value="CLU-central"/>
    <property type="match status" value="1"/>
</dbReference>
<dbReference type="STRING" id="105231.A0A0U9HV67"/>
<reference evidence="6 7" key="1">
    <citation type="journal article" date="2014" name="Nat. Commun.">
        <title>Klebsormidium flaccidum genome reveals primary factors for plant terrestrial adaptation.</title>
        <authorList>
            <person name="Hori K."/>
            <person name="Maruyama F."/>
            <person name="Fujisawa T."/>
            <person name="Togashi T."/>
            <person name="Yamamoto N."/>
            <person name="Seo M."/>
            <person name="Sato S."/>
            <person name="Yamada T."/>
            <person name="Mori H."/>
            <person name="Tajima N."/>
            <person name="Moriyama T."/>
            <person name="Ikeuchi M."/>
            <person name="Watanabe M."/>
            <person name="Wada H."/>
            <person name="Kobayashi K."/>
            <person name="Saito M."/>
            <person name="Masuda T."/>
            <person name="Sasaki-Sekimoto Y."/>
            <person name="Mashiguchi K."/>
            <person name="Awai K."/>
            <person name="Shimojima M."/>
            <person name="Masuda S."/>
            <person name="Iwai M."/>
            <person name="Nobusawa T."/>
            <person name="Narise T."/>
            <person name="Kondo S."/>
            <person name="Saito H."/>
            <person name="Sato R."/>
            <person name="Murakawa M."/>
            <person name="Ihara Y."/>
            <person name="Oshima-Yamada Y."/>
            <person name="Ohtaka K."/>
            <person name="Satoh M."/>
            <person name="Sonobe K."/>
            <person name="Ishii M."/>
            <person name="Ohtani R."/>
            <person name="Kanamori-Sato M."/>
            <person name="Honoki R."/>
            <person name="Miyazaki D."/>
            <person name="Mochizuki H."/>
            <person name="Umetsu J."/>
            <person name="Higashi K."/>
            <person name="Shibata D."/>
            <person name="Kamiya Y."/>
            <person name="Sato N."/>
            <person name="Nakamura Y."/>
            <person name="Tabata S."/>
            <person name="Ida S."/>
            <person name="Kurokawa K."/>
            <person name="Ohta H."/>
        </authorList>
    </citation>
    <scope>NUCLEOTIDE SEQUENCE [LARGE SCALE GENOMIC DNA]</scope>
    <source>
        <strain evidence="6 7">NIES-2285</strain>
    </source>
</reference>
<name>A0A0U9HV67_KLENI</name>
<evidence type="ECO:0000256" key="4">
    <source>
        <dbReference type="SAM" id="MobiDB-lite"/>
    </source>
</evidence>
<dbReference type="GO" id="GO:0005737">
    <property type="term" value="C:cytoplasm"/>
    <property type="evidence" value="ECO:0000318"/>
    <property type="project" value="GO_Central"/>
</dbReference>
<feature type="region of interest" description="Disordered" evidence="4">
    <location>
        <begin position="1"/>
        <end position="21"/>
    </location>
</feature>
<feature type="compositionally biased region" description="Low complexity" evidence="4">
    <location>
        <begin position="1656"/>
        <end position="1668"/>
    </location>
</feature>
<evidence type="ECO:0000256" key="1">
    <source>
        <dbReference type="ARBA" id="ARBA00022490"/>
    </source>
</evidence>
<gene>
    <name evidence="6" type="ORF">KFL_001720090</name>
</gene>
<evidence type="ECO:0000256" key="2">
    <source>
        <dbReference type="PROSITE-ProRule" id="PRU00339"/>
    </source>
</evidence>
<sequence length="2060" mass="219990">MPGRAGKVKGSKQRLEKKERKEKIPPVVVPIIVNTPDGRQVELKGISTDVLLDVRHYLIQHVDTTHLTNYSFSHEIRGDKLPDTLELSALRPCVLDMVEEEYTEKQAVAHVRRLLDIVACTTAFGPSGQQKKVSSSDEPKGSDAPTGTSNGAASGSHNGLIERASSGVNGTVEGAVDGVESVENGGFLAKETGGASEEEGDASAAASGTIDEEPPKENGHVVPKGLGFGLGSSARKKAENGVSEAGSAANPEEKAGNEAGSGDLEGKAVKDLANGLVKSGGKAKLKGKGDAMKAMAAAEAAVKRGDREGMYPIPTLGTFYEFLSMAHLQSPLQSIKRSAKQPSSEDRSEGNYFSIDVRLCNGKLVTVTASRTGFYPVGKPSAAEHELLDVLRKQSGAFTQAYDDLIQGFLDRNQFGNIPTGFRANTFVVPPPFAQNPSNPQELPVEDEQWGGNGGGGGLEELERDRPWKALFKRLQGVPCGTPEERIVRDRKAFLLHNLFVDVAIRTAIDVVRGMTIPYETSGPYINGFETLHETERSNLRVTVKKEAPLPGGKRGVSNSGPFVVVPNGADVTDDIVKTLRPLDDFATADTVAKDVLDRKNVLKGLVADESTALADLPTLGMVTVYYQGLTVVVHAEGDPSTDEELDAGLEVEQLDGGENALNVNSLRVLLHRAGGEKTEGEDKQSDADKLLAAVLEKGQGELERGDQSKEPVLRWELGACWIQHLQDEKKKQEEEAKKAAEEKEARVANGEVAETAVELVHVGERKGFKVEARPLRKDEDVKPAESKEETEGEREQREKNEAALQALLNDVAWKKVVDSKTGLHGKSVDDLLAGARTFRDEVALPKLIADFASLELSPVDGRTLTDFMHTRGLNMNQLGQLARKADELPHIKEMCIMEMETRAFKRILKAAVAACPKFSLLASVLASGLSAFLGEGPLAADTWQWVKKFVELHYGYKLPENARSRLRKLEVLRGLCHKVGIEIAPWKYDLASARPLHAADVISMVPVYKSVACTTADGRQLLEQSKLALDKGKLDESVQSGCKALSKIIAVCGPCHRMTAGAYSLLAVVLYHTGDFNQATIYQQKALDINERELGLDHPDTMKSFGDLAVFYYRLQHTELALKYVHRALYLLNLICGSEHPNSAATYINVAMMEEGMGNVPIALRYLHEALKCNERLLGADHIQTAAAYHALAIVLSLMEAYSLSVQHEETTFRILTDKLGPDDLKTQDAAAWLDYFDSKALEQQEVARTGGRKPDATIASKGHLSVDDLLNFINKEADQKEGAHKRAKRPPQPIYQRFRAAVSPKPAPVSETPDSSSSETGSETESEEPVSSQEGVTSEEEADVVSADVAAPEPPAVAVPEVDDGEWQEATPRSKAQKLAHSSNPPPQNRAFSPRGNFSANRGAFSGAHNRAGFVRDVSNRYPRPNPRENGLRLPGVRPGYKPGPKNSHSPRSVLPKPALRVNKPVELTEQPRAGPQSSGDPPGDGLLTRPSSEGPVKEDSVAAAPSETAAAAPTGPLETEENSKDAVSPASGGGNSLKPVKSWSFKDIVMAKARKTAPGVPTPLIIPAAGNTQGESSGAETKALSTVEAADNQGSDPAAGAATGPPDPEAVLKTDKNQTKIDVEAPLVEKVASTAAEAEAEDSPLPSERSDRSVPASEPSVPASETCHVASDPSPSASMTTSERSESPALSESSSQRSVPLTPFCKKSDTPPLPQITIPVPLPGPAVVPVTPVRRFPSPAPAQPAFQQGPPQFAYPPLLPTPQFRVQYPLPSNNYHYQNVNGVHVPVPMQTPPSPHYGHPVYPPPPTMFPQYSPPPQWSPQPSARPFRPNPLAVEFKPSGSPPLQNPSPSGAASPTLNPAAAEFVPRTVGKTVTSPKTEDTVAMTSAKVESVGGDEVDKEADAGASPVENEEKVEDSGITPNEDEKTDGVLSIDDEEAAAVEENGQGELDGENAAPIEEKEAAPESSEIAQPSVVTASHPDVDDVTAAVLSDAKAAAEAAIKAALAKGGSGTYGSLGGLKLSADAPPFQPSALMSRTKSCGSLSQDGERDMVSVSVR</sequence>
<protein>
    <submittedName>
        <fullName evidence="6">Tetratricopeptide repeat-containing protein</fullName>
    </submittedName>
</protein>
<dbReference type="InterPro" id="IPR011990">
    <property type="entry name" value="TPR-like_helical_dom_sf"/>
</dbReference>
<feature type="region of interest" description="Disordered" evidence="4">
    <location>
        <begin position="2031"/>
        <end position="2060"/>
    </location>
</feature>
<keyword evidence="2" id="KW-0802">TPR repeat</keyword>
<feature type="compositionally biased region" description="Low complexity" evidence="4">
    <location>
        <begin position="1477"/>
        <end position="1488"/>
    </location>
</feature>
<feature type="compositionally biased region" description="Low complexity" evidence="4">
    <location>
        <begin position="1505"/>
        <end position="1517"/>
    </location>
</feature>
<organism evidence="6 7">
    <name type="scientific">Klebsormidium nitens</name>
    <name type="common">Green alga</name>
    <name type="synonym">Ulothrix nitens</name>
    <dbReference type="NCBI Taxonomy" id="105231"/>
    <lineage>
        <taxon>Eukaryota</taxon>
        <taxon>Viridiplantae</taxon>
        <taxon>Streptophyta</taxon>
        <taxon>Klebsormidiophyceae</taxon>
        <taxon>Klebsormidiales</taxon>
        <taxon>Klebsormidiaceae</taxon>
        <taxon>Klebsormidium</taxon>
    </lineage>
</organism>
<feature type="region of interest" description="Disordered" evidence="4">
    <location>
        <begin position="1815"/>
        <end position="1981"/>
    </location>
</feature>
<accession>A0A0U9HV67</accession>
<feature type="coiled-coil region" evidence="3">
    <location>
        <begin position="723"/>
        <end position="752"/>
    </location>
</feature>
<dbReference type="InterPro" id="IPR025697">
    <property type="entry name" value="CLU_dom"/>
</dbReference>
<feature type="compositionally biased region" description="Basic residues" evidence="4">
    <location>
        <begin position="1"/>
        <end position="12"/>
    </location>
</feature>
<feature type="compositionally biased region" description="Polar residues" evidence="4">
    <location>
        <begin position="2035"/>
        <end position="2048"/>
    </location>
</feature>
<feature type="compositionally biased region" description="Low complexity" evidence="4">
    <location>
        <begin position="1690"/>
        <end position="1701"/>
    </location>
</feature>
<dbReference type="SMART" id="SM00028">
    <property type="entry name" value="TPR"/>
    <property type="match status" value="3"/>
</dbReference>
<evidence type="ECO:0000256" key="3">
    <source>
        <dbReference type="SAM" id="Coils"/>
    </source>
</evidence>
<evidence type="ECO:0000313" key="7">
    <source>
        <dbReference type="Proteomes" id="UP000054558"/>
    </source>
</evidence>
<feature type="region of interest" description="Disordered" evidence="4">
    <location>
        <begin position="778"/>
        <end position="800"/>
    </location>
</feature>
<keyword evidence="7" id="KW-1185">Reference proteome</keyword>
<evidence type="ECO:0000259" key="5">
    <source>
        <dbReference type="PROSITE" id="PS51823"/>
    </source>
</evidence>
<feature type="region of interest" description="Disordered" evidence="4">
    <location>
        <begin position="1558"/>
        <end position="1723"/>
    </location>
</feature>
<feature type="region of interest" description="Disordered" evidence="4">
    <location>
        <begin position="126"/>
        <end position="163"/>
    </location>
</feature>
<dbReference type="InterPro" id="IPR019734">
    <property type="entry name" value="TPR_rpt"/>
</dbReference>
<dbReference type="InterPro" id="IPR033646">
    <property type="entry name" value="CLU-central"/>
</dbReference>
<dbReference type="SUPFAM" id="SSF48452">
    <property type="entry name" value="TPR-like"/>
    <property type="match status" value="1"/>
</dbReference>
<evidence type="ECO:0000313" key="6">
    <source>
        <dbReference type="EMBL" id="GAQ83996.1"/>
    </source>
</evidence>
<feature type="region of interest" description="Disordered" evidence="4">
    <location>
        <begin position="191"/>
        <end position="266"/>
    </location>
</feature>
<feature type="compositionally biased region" description="Low complexity" evidence="4">
    <location>
        <begin position="1310"/>
        <end position="1323"/>
    </location>
</feature>
<dbReference type="Gene3D" id="1.25.40.10">
    <property type="entry name" value="Tetratricopeptide repeat domain"/>
    <property type="match status" value="2"/>
</dbReference>
<dbReference type="OrthoDB" id="1414216at2759"/>
<dbReference type="InterPro" id="IPR027523">
    <property type="entry name" value="CLU_prot"/>
</dbReference>
<dbReference type="Proteomes" id="UP000054558">
    <property type="component" value="Unassembled WGS sequence"/>
</dbReference>
<dbReference type="PROSITE" id="PS51823">
    <property type="entry name" value="CLU"/>
    <property type="match status" value="1"/>
</dbReference>
<feature type="compositionally biased region" description="Polar residues" evidence="4">
    <location>
        <begin position="145"/>
        <end position="157"/>
    </location>
</feature>
<keyword evidence="3" id="KW-0175">Coiled coil</keyword>
<feature type="compositionally biased region" description="Basic and acidic residues" evidence="4">
    <location>
        <begin position="1613"/>
        <end position="1626"/>
    </location>
</feature>
<dbReference type="Pfam" id="PF12807">
    <property type="entry name" value="eIF3_p135"/>
    <property type="match status" value="2"/>
</dbReference>
<feature type="region of interest" description="Disordered" evidence="4">
    <location>
        <begin position="1303"/>
        <end position="1545"/>
    </location>
</feature>
<dbReference type="PANTHER" id="PTHR12601:SF17">
    <property type="entry name" value="PROTEIN REDUCED CHLOROPLAST COVERAGE 1"/>
    <property type="match status" value="1"/>
</dbReference>
<proteinExistence type="predicted"/>
<dbReference type="PANTHER" id="PTHR12601">
    <property type="entry name" value="EUKARYOTIC TRANSLATION INITIATION FACTOR 3 SUBUNIT EIF-3"/>
    <property type="match status" value="1"/>
</dbReference>
<keyword evidence="1" id="KW-0963">Cytoplasm</keyword>
<dbReference type="EMBL" id="DF237121">
    <property type="protein sequence ID" value="GAQ83996.1"/>
    <property type="molecule type" value="Genomic_DNA"/>
</dbReference>
<dbReference type="Pfam" id="PF15044">
    <property type="entry name" value="CLU_N"/>
    <property type="match status" value="1"/>
</dbReference>
<feature type="domain" description="Clu" evidence="5">
    <location>
        <begin position="446"/>
        <end position="737"/>
    </location>
</feature>
<dbReference type="InterPro" id="IPR028275">
    <property type="entry name" value="CLU_N"/>
</dbReference>
<feature type="compositionally biased region" description="Polar residues" evidence="4">
    <location>
        <begin position="1850"/>
        <end position="1860"/>
    </location>
</feature>
<dbReference type="PROSITE" id="PS50005">
    <property type="entry name" value="TPR"/>
    <property type="match status" value="1"/>
</dbReference>